<geneLocation type="plasmid" evidence="9">
    <name>pTi_C58</name>
</geneLocation>
<name>A0A2Z2PKR6_9HYPH</name>
<feature type="domain" description="HTH lysR-type" evidence="8">
    <location>
        <begin position="1"/>
        <end position="58"/>
    </location>
</feature>
<keyword evidence="2" id="KW-0805">Transcription regulation</keyword>
<dbReference type="RefSeq" id="WP_010974870.1">
    <property type="nucleotide sequence ID" value="NZ_CP043965.1"/>
</dbReference>
<comment type="function">
    <text evidence="5">Transcriptional regulator of the ttuABCDE tartrate utilization operon.</text>
</comment>
<dbReference type="InterPro" id="IPR005119">
    <property type="entry name" value="LysR_subst-bd"/>
</dbReference>
<evidence type="ECO:0000256" key="4">
    <source>
        <dbReference type="ARBA" id="ARBA00023163"/>
    </source>
</evidence>
<keyword evidence="3" id="KW-0238">DNA-binding</keyword>
<dbReference type="SUPFAM" id="SSF53850">
    <property type="entry name" value="Periplasmic binding protein-like II"/>
    <property type="match status" value="1"/>
</dbReference>
<dbReference type="InterPro" id="IPR036388">
    <property type="entry name" value="WH-like_DNA-bd_sf"/>
</dbReference>
<dbReference type="OMA" id="HRVYEQC"/>
<evidence type="ECO:0000256" key="6">
    <source>
        <dbReference type="ARBA" id="ARBA00067332"/>
    </source>
</evidence>
<dbReference type="SUPFAM" id="SSF46785">
    <property type="entry name" value="Winged helix' DNA-binding domain"/>
    <property type="match status" value="1"/>
</dbReference>
<evidence type="ECO:0000256" key="1">
    <source>
        <dbReference type="ARBA" id="ARBA00009437"/>
    </source>
</evidence>
<dbReference type="PANTHER" id="PTHR30126">
    <property type="entry name" value="HTH-TYPE TRANSCRIPTIONAL REGULATOR"/>
    <property type="match status" value="1"/>
</dbReference>
<dbReference type="FunFam" id="1.10.10.10:FF:000001">
    <property type="entry name" value="LysR family transcriptional regulator"/>
    <property type="match status" value="1"/>
</dbReference>
<comment type="similarity">
    <text evidence="1">Belongs to the LysR transcriptional regulatory family.</text>
</comment>
<sequence length="315" mass="33849">MNLDDIEAFIAVVGARSLSQAAAILSLTQSAISKRIQNLEKDLGVTLLDRSVKPPVPTTVGLGVHEQCLNILREVDKLRLTLSARSNLTGGARLGLTQAVCDVILADIVHLQQERWPELSIRATTGWANQIVEKLVDGQIDAAIVLMPTRKIFPHKVTAVSLAQVEMAIVGPLGSGGDRAHRLVTLHKSGWILNPDGCGFRAELQRVHAVLNLPFKVNLDTFARETQLEMVAAGLGLGLVPVPLLEMSPHRTKLEIITVSDFSLRAELWLCHAPTLGALEPPISAFGARAATLFQGAAAPSRLVDFEAASQTITS</sequence>
<dbReference type="GO" id="GO:0003700">
    <property type="term" value="F:DNA-binding transcription factor activity"/>
    <property type="evidence" value="ECO:0007669"/>
    <property type="project" value="InterPro"/>
</dbReference>
<dbReference type="CDD" id="cd05466">
    <property type="entry name" value="PBP2_LTTR_substrate"/>
    <property type="match status" value="1"/>
</dbReference>
<dbReference type="GO" id="GO:0000976">
    <property type="term" value="F:transcription cis-regulatory region binding"/>
    <property type="evidence" value="ECO:0007669"/>
    <property type="project" value="TreeGrafter"/>
</dbReference>
<dbReference type="PANTHER" id="PTHR30126:SF39">
    <property type="entry name" value="HTH-TYPE TRANSCRIPTIONAL REGULATOR CYSL"/>
    <property type="match status" value="1"/>
</dbReference>
<reference evidence="9" key="1">
    <citation type="submission" date="2016-10" db="EMBL/GenBank/DDBJ databases">
        <title>Agrobacterium Ti plasmids: Classification based on T-DNA and Vir regions organization.</title>
        <authorList>
            <person name="Nabi N."/>
            <person name="Vial L."/>
            <person name="Ben Hafsa A."/>
            <person name="Chapulliot D."/>
            <person name="Berard A."/>
            <person name="Chauveau A."/>
            <person name="Le Paslier M.-C."/>
            <person name="Harzallah Skhiri F."/>
            <person name="Brunel D."/>
            <person name="Nesme X."/>
            <person name="Chaouachi M."/>
        </authorList>
    </citation>
    <scope>NUCLEOTIDE SEQUENCE</scope>
    <source>
        <strain evidence="9">C58</strain>
        <plasmid evidence="9">pTi_C58</plasmid>
    </source>
</reference>
<evidence type="ECO:0000256" key="7">
    <source>
        <dbReference type="ARBA" id="ARBA00083243"/>
    </source>
</evidence>
<keyword evidence="9" id="KW-0614">Plasmid</keyword>
<dbReference type="AlphaFoldDB" id="A0A2Z2PKR6"/>
<accession>A0A2Z2PKR6</accession>
<dbReference type="Gene3D" id="3.40.190.10">
    <property type="entry name" value="Periplasmic binding protein-like II"/>
    <property type="match status" value="2"/>
</dbReference>
<dbReference type="GeneID" id="1137411"/>
<dbReference type="Pfam" id="PF00126">
    <property type="entry name" value="HTH_1"/>
    <property type="match status" value="1"/>
</dbReference>
<dbReference type="Gene3D" id="1.10.10.10">
    <property type="entry name" value="Winged helix-like DNA-binding domain superfamily/Winged helix DNA-binding domain"/>
    <property type="match status" value="1"/>
</dbReference>
<evidence type="ECO:0000256" key="2">
    <source>
        <dbReference type="ARBA" id="ARBA00023015"/>
    </source>
</evidence>
<evidence type="ECO:0000256" key="5">
    <source>
        <dbReference type="ARBA" id="ARBA00054626"/>
    </source>
</evidence>
<dbReference type="Pfam" id="PF03466">
    <property type="entry name" value="LysR_substrate"/>
    <property type="match status" value="1"/>
</dbReference>
<evidence type="ECO:0000313" key="9">
    <source>
        <dbReference type="EMBL" id="ASK43293.1"/>
    </source>
</evidence>
<dbReference type="PRINTS" id="PR00039">
    <property type="entry name" value="HTHLYSR"/>
</dbReference>
<proteinExistence type="inferred from homology"/>
<dbReference type="EMBL" id="KY000040">
    <property type="protein sequence ID" value="ASK43293.1"/>
    <property type="molecule type" value="Genomic_DNA"/>
</dbReference>
<keyword evidence="4" id="KW-0804">Transcription</keyword>
<organism evidence="9">
    <name type="scientific">Agrobacterium fabrum</name>
    <dbReference type="NCBI Taxonomy" id="1176649"/>
    <lineage>
        <taxon>Bacteria</taxon>
        <taxon>Pseudomonadati</taxon>
        <taxon>Pseudomonadota</taxon>
        <taxon>Alphaproteobacteria</taxon>
        <taxon>Hyphomicrobiales</taxon>
        <taxon>Rhizobiaceae</taxon>
        <taxon>Rhizobium/Agrobacterium group</taxon>
        <taxon>Agrobacterium</taxon>
        <taxon>Agrobacterium tumefaciens complex</taxon>
    </lineage>
</organism>
<protein>
    <recommendedName>
        <fullName evidence="6">HTH-type transcriptional regulator TtuA</fullName>
    </recommendedName>
    <alternativeName>
        <fullName evidence="7">Tartrate utilization transcriptional regulator</fullName>
    </alternativeName>
</protein>
<dbReference type="PROSITE" id="PS50931">
    <property type="entry name" value="HTH_LYSR"/>
    <property type="match status" value="1"/>
</dbReference>
<dbReference type="InterPro" id="IPR036390">
    <property type="entry name" value="WH_DNA-bd_sf"/>
</dbReference>
<evidence type="ECO:0000259" key="8">
    <source>
        <dbReference type="PROSITE" id="PS50931"/>
    </source>
</evidence>
<evidence type="ECO:0000256" key="3">
    <source>
        <dbReference type="ARBA" id="ARBA00023125"/>
    </source>
</evidence>
<dbReference type="InterPro" id="IPR000847">
    <property type="entry name" value="LysR_HTH_N"/>
</dbReference>